<evidence type="ECO:0000256" key="1">
    <source>
        <dbReference type="SAM" id="MobiDB-lite"/>
    </source>
</evidence>
<comment type="caution">
    <text evidence="4">The sequence shown here is derived from an EMBL/GenBank/DDBJ whole genome shotgun (WGS) entry which is preliminary data.</text>
</comment>
<name>A0ABT1G9X5_9GAMM</name>
<proteinExistence type="predicted"/>
<evidence type="ECO:0000256" key="2">
    <source>
        <dbReference type="SAM" id="SignalP"/>
    </source>
</evidence>
<feature type="compositionally biased region" description="Acidic residues" evidence="1">
    <location>
        <begin position="60"/>
        <end position="70"/>
    </location>
</feature>
<feature type="domain" description="DUF4124" evidence="3">
    <location>
        <begin position="11"/>
        <end position="63"/>
    </location>
</feature>
<dbReference type="InterPro" id="IPR025392">
    <property type="entry name" value="DUF4124"/>
</dbReference>
<keyword evidence="2" id="KW-0732">Signal</keyword>
<evidence type="ECO:0000313" key="4">
    <source>
        <dbReference type="EMBL" id="MCP1728135.1"/>
    </source>
</evidence>
<gene>
    <name evidence="4" type="ORF">J2T60_002135</name>
</gene>
<dbReference type="EMBL" id="JALJYF010000002">
    <property type="protein sequence ID" value="MCP1728135.1"/>
    <property type="molecule type" value="Genomic_DNA"/>
</dbReference>
<evidence type="ECO:0000313" key="5">
    <source>
        <dbReference type="Proteomes" id="UP001523550"/>
    </source>
</evidence>
<accession>A0ABT1G9X5</accession>
<dbReference type="Pfam" id="PF13511">
    <property type="entry name" value="DUF4124"/>
    <property type="match status" value="1"/>
</dbReference>
<dbReference type="Proteomes" id="UP001523550">
    <property type="component" value="Unassembled WGS sequence"/>
</dbReference>
<sequence length="132" mass="15142">MNRRLLIIGIFLCLLAGSLSAQEVYRWVDDEGNVHFTDTPPEDERDSERVQIRSGPAALAEEEDEDEDADSDRSGPRLSEAECEGMEERLAEYRDADVLYRINDQGEQEELEAEVAQAEMDRLQRQIDDYCD</sequence>
<feature type="chain" id="PRO_5046900271" description="DUF4124 domain-containing protein" evidence="2">
    <location>
        <begin position="22"/>
        <end position="132"/>
    </location>
</feature>
<feature type="region of interest" description="Disordered" evidence="1">
    <location>
        <begin position="32"/>
        <end position="86"/>
    </location>
</feature>
<reference evidence="4 5" key="1">
    <citation type="submission" date="2022-03" db="EMBL/GenBank/DDBJ databases">
        <title>Genomic Encyclopedia of Type Strains, Phase III (KMG-III): the genomes of soil and plant-associated and newly described type strains.</title>
        <authorList>
            <person name="Whitman W."/>
        </authorList>
    </citation>
    <scope>NUCLEOTIDE SEQUENCE [LARGE SCALE GENOMIC DNA]</scope>
    <source>
        <strain evidence="4 5">BSker1</strain>
    </source>
</reference>
<dbReference type="RefSeq" id="WP_253449699.1">
    <property type="nucleotide sequence ID" value="NZ_JALJYF010000002.1"/>
</dbReference>
<evidence type="ECO:0000259" key="3">
    <source>
        <dbReference type="Pfam" id="PF13511"/>
    </source>
</evidence>
<feature type="signal peptide" evidence="2">
    <location>
        <begin position="1"/>
        <end position="21"/>
    </location>
</feature>
<keyword evidence="5" id="KW-1185">Reference proteome</keyword>
<protein>
    <recommendedName>
        <fullName evidence="3">DUF4124 domain-containing protein</fullName>
    </recommendedName>
</protein>
<organism evidence="4 5">
    <name type="scientific">Natronospira proteinivora</name>
    <dbReference type="NCBI Taxonomy" id="1807133"/>
    <lineage>
        <taxon>Bacteria</taxon>
        <taxon>Pseudomonadati</taxon>
        <taxon>Pseudomonadota</taxon>
        <taxon>Gammaproteobacteria</taxon>
        <taxon>Natronospirales</taxon>
        <taxon>Natronospiraceae</taxon>
        <taxon>Natronospira</taxon>
    </lineage>
</organism>